<accession>A0AAV9I6G1</accession>
<dbReference type="PANTHER" id="PTHR31906">
    <property type="entry name" value="PLASTID-LIPID-ASSOCIATED PROTEIN 4, CHLOROPLASTIC-RELATED"/>
    <property type="match status" value="1"/>
</dbReference>
<keyword evidence="2" id="KW-0934">Plastid</keyword>
<protein>
    <recommendedName>
        <fullName evidence="4">Plastid lipid-associated protein/fibrillin conserved domain-containing protein</fullName>
    </recommendedName>
</protein>
<comment type="subcellular location">
    <subcellularLocation>
        <location evidence="1">Plastid</location>
    </subcellularLocation>
</comment>
<dbReference type="InterPro" id="IPR039633">
    <property type="entry name" value="PAP"/>
</dbReference>
<evidence type="ECO:0000256" key="3">
    <source>
        <dbReference type="SAM" id="MobiDB-lite"/>
    </source>
</evidence>
<gene>
    <name evidence="5" type="ORF">GAYE_PCTG10G0423</name>
</gene>
<evidence type="ECO:0000256" key="1">
    <source>
        <dbReference type="ARBA" id="ARBA00004474"/>
    </source>
</evidence>
<feature type="compositionally biased region" description="Basic and acidic residues" evidence="3">
    <location>
        <begin position="78"/>
        <end position="90"/>
    </location>
</feature>
<dbReference type="InterPro" id="IPR006843">
    <property type="entry name" value="PAP/fibrillin_dom"/>
</dbReference>
<dbReference type="AlphaFoldDB" id="A0AAV9I6G1"/>
<dbReference type="GO" id="GO:0009536">
    <property type="term" value="C:plastid"/>
    <property type="evidence" value="ECO:0007669"/>
    <property type="project" value="UniProtKB-SubCell"/>
</dbReference>
<organism evidence="5 6">
    <name type="scientific">Galdieria yellowstonensis</name>
    <dbReference type="NCBI Taxonomy" id="3028027"/>
    <lineage>
        <taxon>Eukaryota</taxon>
        <taxon>Rhodophyta</taxon>
        <taxon>Bangiophyceae</taxon>
        <taxon>Galdieriales</taxon>
        <taxon>Galdieriaceae</taxon>
        <taxon>Galdieria</taxon>
    </lineage>
</organism>
<evidence type="ECO:0000259" key="4">
    <source>
        <dbReference type="Pfam" id="PF04755"/>
    </source>
</evidence>
<sequence length="320" mass="36129">MFKSLAFISIYLKYPRCSSSVQTNAARTIWKPLLSTYQQRLYSGMSVDIRWVTYKNRKSYTSSILSFKSSYSTQGGDTEGKIPHSKDMKGEPQSASDAYDKTWAKENFKDTSEKADSDSSKIWKLKLRLLQYCASTDRGQNCNQRQKMAIEELASSLEARNPTPNPVEASLMDGLWYLSYVSEKFYAMNAVLAAIAVTPLASVGQVRQEISISSGELTNEFDLILFPNITGAVVTKARINPVDGERLQVFDETTTIRGKSFGDQFDLGNLKLDVPVDDLRRRLKGTSPETFLDTYYLDEDMRISRTQGGCLFVFTRFPEV</sequence>
<dbReference type="EMBL" id="JANCYU010000006">
    <property type="protein sequence ID" value="KAK4522533.1"/>
    <property type="molecule type" value="Genomic_DNA"/>
</dbReference>
<dbReference type="Proteomes" id="UP001300502">
    <property type="component" value="Unassembled WGS sequence"/>
</dbReference>
<evidence type="ECO:0000313" key="6">
    <source>
        <dbReference type="Proteomes" id="UP001300502"/>
    </source>
</evidence>
<proteinExistence type="predicted"/>
<name>A0AAV9I6G1_9RHOD</name>
<evidence type="ECO:0000313" key="5">
    <source>
        <dbReference type="EMBL" id="KAK4522533.1"/>
    </source>
</evidence>
<feature type="region of interest" description="Disordered" evidence="3">
    <location>
        <begin position="69"/>
        <end position="98"/>
    </location>
</feature>
<reference evidence="5 6" key="1">
    <citation type="submission" date="2022-07" db="EMBL/GenBank/DDBJ databases">
        <title>Genome-wide signatures of adaptation to extreme environments.</title>
        <authorList>
            <person name="Cho C.H."/>
            <person name="Yoon H.S."/>
        </authorList>
    </citation>
    <scope>NUCLEOTIDE SEQUENCE [LARGE SCALE GENOMIC DNA]</scope>
    <source>
        <strain evidence="5 6">108.79 E11</strain>
    </source>
</reference>
<dbReference type="Pfam" id="PF04755">
    <property type="entry name" value="PAP_fibrillin"/>
    <property type="match status" value="1"/>
</dbReference>
<keyword evidence="6" id="KW-1185">Reference proteome</keyword>
<feature type="domain" description="Plastid lipid-associated protein/fibrillin conserved" evidence="4">
    <location>
        <begin position="124"/>
        <end position="314"/>
    </location>
</feature>
<comment type="caution">
    <text evidence="5">The sequence shown here is derived from an EMBL/GenBank/DDBJ whole genome shotgun (WGS) entry which is preliminary data.</text>
</comment>
<evidence type="ECO:0000256" key="2">
    <source>
        <dbReference type="ARBA" id="ARBA00022640"/>
    </source>
</evidence>